<dbReference type="AlphaFoldDB" id="A0A811S0N4"/>
<accession>A0A811S0N4</accession>
<protein>
    <submittedName>
        <fullName evidence="2">Uncharacterized protein</fullName>
    </submittedName>
</protein>
<sequence length="183" mass="20344">MTNTQLSGRTEGKSLESGPVSCCSKEGCVDETHAAWEIKNQEILDVDMQVAMDERQDLQAVTGNDKRNMSDDTGTSVCGEYQINSTGTEDVKSIKGLQNQECLDQKEKLAREERHNLGTTTENNKMNMLEDADVLVCGQYQNGLTHTKRLSANLFTRARSRQTIDPGQEKDRSDGNIGEERVV</sequence>
<feature type="compositionally biased region" description="Basic and acidic residues" evidence="1">
    <location>
        <begin position="167"/>
        <end position="183"/>
    </location>
</feature>
<evidence type="ECO:0000313" key="2">
    <source>
        <dbReference type="EMBL" id="CAD6335862.1"/>
    </source>
</evidence>
<comment type="caution">
    <text evidence="2">The sequence shown here is derived from an EMBL/GenBank/DDBJ whole genome shotgun (WGS) entry which is preliminary data.</text>
</comment>
<keyword evidence="3" id="KW-1185">Reference proteome</keyword>
<evidence type="ECO:0000313" key="3">
    <source>
        <dbReference type="Proteomes" id="UP000604825"/>
    </source>
</evidence>
<feature type="region of interest" description="Disordered" evidence="1">
    <location>
        <begin position="159"/>
        <end position="183"/>
    </location>
</feature>
<reference evidence="2" key="1">
    <citation type="submission" date="2020-10" db="EMBL/GenBank/DDBJ databases">
        <authorList>
            <person name="Han B."/>
            <person name="Lu T."/>
            <person name="Zhao Q."/>
            <person name="Huang X."/>
            <person name="Zhao Y."/>
        </authorList>
    </citation>
    <scope>NUCLEOTIDE SEQUENCE</scope>
</reference>
<proteinExistence type="predicted"/>
<name>A0A811S0N4_9POAL</name>
<organism evidence="2 3">
    <name type="scientific">Miscanthus lutarioriparius</name>
    <dbReference type="NCBI Taxonomy" id="422564"/>
    <lineage>
        <taxon>Eukaryota</taxon>
        <taxon>Viridiplantae</taxon>
        <taxon>Streptophyta</taxon>
        <taxon>Embryophyta</taxon>
        <taxon>Tracheophyta</taxon>
        <taxon>Spermatophyta</taxon>
        <taxon>Magnoliopsida</taxon>
        <taxon>Liliopsida</taxon>
        <taxon>Poales</taxon>
        <taxon>Poaceae</taxon>
        <taxon>PACMAD clade</taxon>
        <taxon>Panicoideae</taxon>
        <taxon>Andropogonodae</taxon>
        <taxon>Andropogoneae</taxon>
        <taxon>Saccharinae</taxon>
        <taxon>Miscanthus</taxon>
    </lineage>
</organism>
<gene>
    <name evidence="2" type="ORF">NCGR_LOCUS59960</name>
</gene>
<dbReference type="Proteomes" id="UP000604825">
    <property type="component" value="Unassembled WGS sequence"/>
</dbReference>
<evidence type="ECO:0000256" key="1">
    <source>
        <dbReference type="SAM" id="MobiDB-lite"/>
    </source>
</evidence>
<feature type="region of interest" description="Disordered" evidence="1">
    <location>
        <begin position="1"/>
        <end position="21"/>
    </location>
</feature>
<dbReference type="EMBL" id="CAJGYO010000018">
    <property type="protein sequence ID" value="CAD6335862.1"/>
    <property type="molecule type" value="Genomic_DNA"/>
</dbReference>